<accession>A0ABY6P0H1</accession>
<proteinExistence type="predicted"/>
<sequence>MTGPVPTLEAVLPADRRFVAIRRRKGWVLAAVVAVAFLLLVTGSTSRLGVVGIVLVLVVLVPVLIWSNVLDLRLGSNRRALWNDPPTFLVRADDTVGFSFAGSRQRDLRVTGELVHVALGSVTGTGVGDGFPVRAPYDGVLGAMSGDLGKVPGSFWAQAVDGPALWLCFPDRDWLVCTPRAAELAQLLGTLGPVPWGSRPPVAAPTALRQGRWSSASAPGPATPPGPAAGPTPVPAPVGSTEWSEVVVPLPGGEDLLVGTDGRLALGRSPSAPSTPWRRPGEIVLAELGEVSGSAPSDGWAGPAGWVGVRDGQGLWLCFPDRDWLVCSERVLEVVALLVGSGPLPWATADGPRPAPAPTALRTGRWTSSEVRIERTP</sequence>
<evidence type="ECO:0008006" key="5">
    <source>
        <dbReference type="Google" id="ProtNLM"/>
    </source>
</evidence>
<name>A0ABY6P0H1_9NOCA</name>
<evidence type="ECO:0000256" key="1">
    <source>
        <dbReference type="SAM" id="MobiDB-lite"/>
    </source>
</evidence>
<organism evidence="3 4">
    <name type="scientific">Rhodococcus antarcticus</name>
    <dbReference type="NCBI Taxonomy" id="2987751"/>
    <lineage>
        <taxon>Bacteria</taxon>
        <taxon>Bacillati</taxon>
        <taxon>Actinomycetota</taxon>
        <taxon>Actinomycetes</taxon>
        <taxon>Mycobacteriales</taxon>
        <taxon>Nocardiaceae</taxon>
        <taxon>Rhodococcus</taxon>
    </lineage>
</organism>
<gene>
    <name evidence="3" type="ORF">RHODO2019_16260</name>
</gene>
<keyword evidence="4" id="KW-1185">Reference proteome</keyword>
<feature type="transmembrane region" description="Helical" evidence="2">
    <location>
        <begin position="26"/>
        <end position="44"/>
    </location>
</feature>
<dbReference type="Proteomes" id="UP001164965">
    <property type="component" value="Chromosome"/>
</dbReference>
<evidence type="ECO:0000256" key="2">
    <source>
        <dbReference type="SAM" id="Phobius"/>
    </source>
</evidence>
<feature type="transmembrane region" description="Helical" evidence="2">
    <location>
        <begin position="50"/>
        <end position="70"/>
    </location>
</feature>
<dbReference type="RefSeq" id="WP_265382760.1">
    <property type="nucleotide sequence ID" value="NZ_CP110615.1"/>
</dbReference>
<keyword evidence="2" id="KW-0812">Transmembrane</keyword>
<feature type="region of interest" description="Disordered" evidence="1">
    <location>
        <begin position="195"/>
        <end position="240"/>
    </location>
</feature>
<reference evidence="3" key="1">
    <citation type="submission" date="2022-10" db="EMBL/GenBank/DDBJ databases">
        <title>Rhodococcus sp.75.</title>
        <authorList>
            <person name="Sun M."/>
        </authorList>
    </citation>
    <scope>NUCLEOTIDE SEQUENCE</scope>
    <source>
        <strain evidence="3">75</strain>
    </source>
</reference>
<feature type="compositionally biased region" description="Pro residues" evidence="1">
    <location>
        <begin position="221"/>
        <end position="236"/>
    </location>
</feature>
<evidence type="ECO:0000313" key="3">
    <source>
        <dbReference type="EMBL" id="UZJ24653.1"/>
    </source>
</evidence>
<evidence type="ECO:0000313" key="4">
    <source>
        <dbReference type="Proteomes" id="UP001164965"/>
    </source>
</evidence>
<feature type="region of interest" description="Disordered" evidence="1">
    <location>
        <begin position="348"/>
        <end position="377"/>
    </location>
</feature>
<dbReference type="EMBL" id="CP110615">
    <property type="protein sequence ID" value="UZJ24653.1"/>
    <property type="molecule type" value="Genomic_DNA"/>
</dbReference>
<keyword evidence="2" id="KW-1133">Transmembrane helix</keyword>
<protein>
    <recommendedName>
        <fullName evidence="5">Type VII secretion protein EccB</fullName>
    </recommendedName>
</protein>
<keyword evidence="2" id="KW-0472">Membrane</keyword>